<keyword evidence="1" id="KW-0472">Membrane</keyword>
<keyword evidence="1" id="KW-0812">Transmembrane</keyword>
<evidence type="ECO:0000313" key="3">
    <source>
        <dbReference type="EMBL" id="CAB4870261.1"/>
    </source>
</evidence>
<evidence type="ECO:0000256" key="1">
    <source>
        <dbReference type="SAM" id="Phobius"/>
    </source>
</evidence>
<reference evidence="3" key="1">
    <citation type="submission" date="2020-05" db="EMBL/GenBank/DDBJ databases">
        <authorList>
            <person name="Chiriac C."/>
            <person name="Salcher M."/>
            <person name="Ghai R."/>
            <person name="Kavagutti S V."/>
        </authorList>
    </citation>
    <scope>NUCLEOTIDE SEQUENCE</scope>
</reference>
<protein>
    <submittedName>
        <fullName evidence="3">Unannotated protein</fullName>
    </submittedName>
</protein>
<feature type="transmembrane region" description="Helical" evidence="1">
    <location>
        <begin position="12"/>
        <end position="35"/>
    </location>
</feature>
<name>A0A6J7DII9_9ZZZZ</name>
<dbReference type="EMBL" id="CAFBLU010000008">
    <property type="protein sequence ID" value="CAB4870261.1"/>
    <property type="molecule type" value="Genomic_DNA"/>
</dbReference>
<evidence type="ECO:0000259" key="2">
    <source>
        <dbReference type="Pfam" id="PF02397"/>
    </source>
</evidence>
<feature type="domain" description="Bacterial sugar transferase" evidence="2">
    <location>
        <begin position="9"/>
        <end position="186"/>
    </location>
</feature>
<dbReference type="PANTHER" id="PTHR30576">
    <property type="entry name" value="COLANIC BIOSYNTHESIS UDP-GLUCOSE LIPID CARRIER TRANSFERASE"/>
    <property type="match status" value="1"/>
</dbReference>
<gene>
    <name evidence="3" type="ORF">UFOPK3444_00685</name>
</gene>
<organism evidence="3">
    <name type="scientific">freshwater metagenome</name>
    <dbReference type="NCBI Taxonomy" id="449393"/>
    <lineage>
        <taxon>unclassified sequences</taxon>
        <taxon>metagenomes</taxon>
        <taxon>ecological metagenomes</taxon>
    </lineage>
</organism>
<dbReference type="Pfam" id="PF02397">
    <property type="entry name" value="Bac_transf"/>
    <property type="match status" value="1"/>
</dbReference>
<keyword evidence="1" id="KW-1133">Transmembrane helix</keyword>
<proteinExistence type="predicted"/>
<dbReference type="InterPro" id="IPR003362">
    <property type="entry name" value="Bact_transf"/>
</dbReference>
<accession>A0A6J7DII9</accession>
<dbReference type="GO" id="GO:0016780">
    <property type="term" value="F:phosphotransferase activity, for other substituted phosphate groups"/>
    <property type="evidence" value="ECO:0007669"/>
    <property type="project" value="TreeGrafter"/>
</dbReference>
<sequence>MNTAQRGIKRTLDLLVGGVAVAVTAPVVAVCAIAIRLDSKGPILYRQPRAGLNSHEFEIVKLRTMIVGAEHSGAGMAVDHNDSRITRVGGFLRRWSLDELPNLVNVVKGEMSLVGPRPTLLEQVAEYDERQRGRLSVRPGVSGWAQVQGRASLPWSERIELDLWYIDRQSLSLDLKILIATVRMVFTGEGLYRGERGGWDKSA</sequence>
<dbReference type="AlphaFoldDB" id="A0A6J7DII9"/>
<dbReference type="PANTHER" id="PTHR30576:SF10">
    <property type="entry name" value="SLL5057 PROTEIN"/>
    <property type="match status" value="1"/>
</dbReference>